<accession>A0A4C1XRL1</accession>
<keyword evidence="3" id="KW-1185">Reference proteome</keyword>
<sequence length="153" mass="17388">MSTKVLPTESTPSKPQRGQEGSTLNLHGNYLKAIAMGRDTNRGKGSMISDEHSGTAVSIRSVVCPSKKGHLAHRLRRVTLNDEMKALRPLSARRELQRNVLTTVEFRKEKTMQFLPIFFMLPLTVFDIGRLQIFLKDTMEHRVKRKLRSSGNE</sequence>
<proteinExistence type="predicted"/>
<feature type="region of interest" description="Disordered" evidence="1">
    <location>
        <begin position="1"/>
        <end position="23"/>
    </location>
</feature>
<evidence type="ECO:0000313" key="3">
    <source>
        <dbReference type="Proteomes" id="UP000299102"/>
    </source>
</evidence>
<gene>
    <name evidence="2" type="ORF">EVAR_47842_1</name>
</gene>
<comment type="caution">
    <text evidence="2">The sequence shown here is derived from an EMBL/GenBank/DDBJ whole genome shotgun (WGS) entry which is preliminary data.</text>
</comment>
<name>A0A4C1XRL1_EUMVA</name>
<reference evidence="2 3" key="1">
    <citation type="journal article" date="2019" name="Commun. Biol.">
        <title>The bagworm genome reveals a unique fibroin gene that provides high tensile strength.</title>
        <authorList>
            <person name="Kono N."/>
            <person name="Nakamura H."/>
            <person name="Ohtoshi R."/>
            <person name="Tomita M."/>
            <person name="Numata K."/>
            <person name="Arakawa K."/>
        </authorList>
    </citation>
    <scope>NUCLEOTIDE SEQUENCE [LARGE SCALE GENOMIC DNA]</scope>
</reference>
<dbReference type="Proteomes" id="UP000299102">
    <property type="component" value="Unassembled WGS sequence"/>
</dbReference>
<organism evidence="2 3">
    <name type="scientific">Eumeta variegata</name>
    <name type="common">Bagworm moth</name>
    <name type="synonym">Eumeta japonica</name>
    <dbReference type="NCBI Taxonomy" id="151549"/>
    <lineage>
        <taxon>Eukaryota</taxon>
        <taxon>Metazoa</taxon>
        <taxon>Ecdysozoa</taxon>
        <taxon>Arthropoda</taxon>
        <taxon>Hexapoda</taxon>
        <taxon>Insecta</taxon>
        <taxon>Pterygota</taxon>
        <taxon>Neoptera</taxon>
        <taxon>Endopterygota</taxon>
        <taxon>Lepidoptera</taxon>
        <taxon>Glossata</taxon>
        <taxon>Ditrysia</taxon>
        <taxon>Tineoidea</taxon>
        <taxon>Psychidae</taxon>
        <taxon>Oiketicinae</taxon>
        <taxon>Eumeta</taxon>
    </lineage>
</organism>
<dbReference type="AlphaFoldDB" id="A0A4C1XRL1"/>
<protein>
    <submittedName>
        <fullName evidence="2">Uncharacterized protein</fullName>
    </submittedName>
</protein>
<evidence type="ECO:0000313" key="2">
    <source>
        <dbReference type="EMBL" id="GBP66586.1"/>
    </source>
</evidence>
<evidence type="ECO:0000256" key="1">
    <source>
        <dbReference type="SAM" id="MobiDB-lite"/>
    </source>
</evidence>
<dbReference type="EMBL" id="BGZK01000962">
    <property type="protein sequence ID" value="GBP66586.1"/>
    <property type="molecule type" value="Genomic_DNA"/>
</dbReference>